<gene>
    <name evidence="7" type="ORF">SAMN04489732_1104</name>
</gene>
<keyword evidence="2" id="KW-0285">Flavoprotein</keyword>
<dbReference type="PRINTS" id="PR00368">
    <property type="entry name" value="FADPNR"/>
</dbReference>
<dbReference type="Pfam" id="PF07992">
    <property type="entry name" value="Pyr_redox_2"/>
    <property type="match status" value="1"/>
</dbReference>
<keyword evidence="8" id="KW-1185">Reference proteome</keyword>
<dbReference type="Gene3D" id="3.50.50.60">
    <property type="entry name" value="FAD/NAD(P)-binding domain"/>
    <property type="match status" value="2"/>
</dbReference>
<dbReference type="OrthoDB" id="4475657at2"/>
<dbReference type="STRING" id="394193.SAMN04489732_1104"/>
<dbReference type="InterPro" id="IPR016156">
    <property type="entry name" value="FAD/NAD-linked_Rdtase_dimer_sf"/>
</dbReference>
<evidence type="ECO:0000256" key="1">
    <source>
        <dbReference type="ARBA" id="ARBA00001974"/>
    </source>
</evidence>
<dbReference type="PANTHER" id="PTHR43557:SF2">
    <property type="entry name" value="RIESKE DOMAIN-CONTAINING PROTEIN-RELATED"/>
    <property type="match status" value="1"/>
</dbReference>
<evidence type="ECO:0000256" key="2">
    <source>
        <dbReference type="ARBA" id="ARBA00022630"/>
    </source>
</evidence>
<dbReference type="RefSeq" id="WP_091619204.1">
    <property type="nucleotide sequence ID" value="NZ_FOEF01000010.1"/>
</dbReference>
<dbReference type="InterPro" id="IPR036188">
    <property type="entry name" value="FAD/NAD-bd_sf"/>
</dbReference>
<dbReference type="GO" id="GO:0005737">
    <property type="term" value="C:cytoplasm"/>
    <property type="evidence" value="ECO:0007669"/>
    <property type="project" value="TreeGrafter"/>
</dbReference>
<dbReference type="Pfam" id="PF14759">
    <property type="entry name" value="Reductase_C"/>
    <property type="match status" value="1"/>
</dbReference>
<dbReference type="SUPFAM" id="SSF55424">
    <property type="entry name" value="FAD/NAD-linked reductases, dimerisation (C-terminal) domain"/>
    <property type="match status" value="1"/>
</dbReference>
<organism evidence="7 8">
    <name type="scientific">Amycolatopsis saalfeldensis</name>
    <dbReference type="NCBI Taxonomy" id="394193"/>
    <lineage>
        <taxon>Bacteria</taxon>
        <taxon>Bacillati</taxon>
        <taxon>Actinomycetota</taxon>
        <taxon>Actinomycetes</taxon>
        <taxon>Pseudonocardiales</taxon>
        <taxon>Pseudonocardiaceae</taxon>
        <taxon>Amycolatopsis</taxon>
    </lineage>
</organism>
<dbReference type="PRINTS" id="PR00469">
    <property type="entry name" value="PNDRDTASEII"/>
</dbReference>
<comment type="cofactor">
    <cofactor evidence="1">
        <name>FAD</name>
        <dbReference type="ChEBI" id="CHEBI:57692"/>
    </cofactor>
</comment>
<dbReference type="PANTHER" id="PTHR43557">
    <property type="entry name" value="APOPTOSIS-INDUCING FACTOR 1"/>
    <property type="match status" value="1"/>
</dbReference>
<dbReference type="Proteomes" id="UP000198582">
    <property type="component" value="Unassembled WGS sequence"/>
</dbReference>
<dbReference type="Gene3D" id="3.30.390.30">
    <property type="match status" value="1"/>
</dbReference>
<dbReference type="InterPro" id="IPR023753">
    <property type="entry name" value="FAD/NAD-binding_dom"/>
</dbReference>
<dbReference type="GO" id="GO:0051213">
    <property type="term" value="F:dioxygenase activity"/>
    <property type="evidence" value="ECO:0007669"/>
    <property type="project" value="UniProtKB-KW"/>
</dbReference>
<protein>
    <submittedName>
        <fullName evidence="7">3-phenylpropionate/trans-cinnamate dioxygenase ferredoxin reductase subunit</fullName>
    </submittedName>
</protein>
<dbReference type="InterPro" id="IPR028202">
    <property type="entry name" value="Reductase_C"/>
</dbReference>
<dbReference type="SUPFAM" id="SSF51905">
    <property type="entry name" value="FAD/NAD(P)-binding domain"/>
    <property type="match status" value="2"/>
</dbReference>
<evidence type="ECO:0000259" key="5">
    <source>
        <dbReference type="Pfam" id="PF07992"/>
    </source>
</evidence>
<evidence type="ECO:0000313" key="8">
    <source>
        <dbReference type="Proteomes" id="UP000198582"/>
    </source>
</evidence>
<dbReference type="EMBL" id="FOEF01000010">
    <property type="protein sequence ID" value="SEP45239.1"/>
    <property type="molecule type" value="Genomic_DNA"/>
</dbReference>
<name>A0A1H8XZC9_9PSEU</name>
<dbReference type="GO" id="GO:0016651">
    <property type="term" value="F:oxidoreductase activity, acting on NAD(P)H"/>
    <property type="evidence" value="ECO:0007669"/>
    <property type="project" value="TreeGrafter"/>
</dbReference>
<feature type="domain" description="FAD/NAD(P)-binding" evidence="5">
    <location>
        <begin position="7"/>
        <end position="294"/>
    </location>
</feature>
<reference evidence="8" key="1">
    <citation type="submission" date="2016-10" db="EMBL/GenBank/DDBJ databases">
        <authorList>
            <person name="Varghese N."/>
            <person name="Submissions S."/>
        </authorList>
    </citation>
    <scope>NUCLEOTIDE SEQUENCE [LARGE SCALE GENOMIC DNA]</scope>
    <source>
        <strain evidence="8">DSM 44993</strain>
    </source>
</reference>
<proteinExistence type="predicted"/>
<keyword evidence="3" id="KW-0274">FAD</keyword>
<evidence type="ECO:0000313" key="7">
    <source>
        <dbReference type="EMBL" id="SEP45239.1"/>
    </source>
</evidence>
<feature type="domain" description="Reductase C-terminal" evidence="6">
    <location>
        <begin position="314"/>
        <end position="396"/>
    </location>
</feature>
<dbReference type="InterPro" id="IPR050446">
    <property type="entry name" value="FAD-oxidoreductase/Apoptosis"/>
</dbReference>
<evidence type="ECO:0000256" key="4">
    <source>
        <dbReference type="ARBA" id="ARBA00023002"/>
    </source>
</evidence>
<keyword evidence="4" id="KW-0560">Oxidoreductase</keyword>
<keyword evidence="7" id="KW-0223">Dioxygenase</keyword>
<sequence length="400" mass="42856">MTSPTFLIIGAGLAGAKAAEALRDKGFDGGITIVGDEDHLPYDRPPLSKDYLAGNAARDSLYVHDATWYAEQGVSLRPGVRATAIDRASHRVRLSDGTSLGYDKLLLATGARPRTLPGAAGVHYLRRVEDSDWLKGLFTTAASLAVIGAGWIGLEVAAAARQAGLDVTVAEALPLPLLPALGRELGAVFADLHLQHGVDLHLGVRVEHIERGKRAKLSNGWEFEADAILAGIGAQPNTGLARACGLRVDNGVLVDASLRTSDPDIFAAGDVANAYHPLLGRHLRVEHWANALNQPVVAAAGMLGKDEVYEKLPYFYTDQYDLGMEFVGSIDGYHRVVYRGDVPGREFIAFWLKDNRVVAGMNVNVWDVIEPIGALIRSGRPVDPDRLADTGRPLDEIGAA</sequence>
<evidence type="ECO:0000256" key="3">
    <source>
        <dbReference type="ARBA" id="ARBA00022827"/>
    </source>
</evidence>
<evidence type="ECO:0000259" key="6">
    <source>
        <dbReference type="Pfam" id="PF14759"/>
    </source>
</evidence>
<accession>A0A1H8XZC9</accession>
<dbReference type="AlphaFoldDB" id="A0A1H8XZC9"/>